<accession>A0A1J4J555</accession>
<name>A0A1J4J555_9EUKA</name>
<dbReference type="InterPro" id="IPR016024">
    <property type="entry name" value="ARM-type_fold"/>
</dbReference>
<dbReference type="SUPFAM" id="SSF48371">
    <property type="entry name" value="ARM repeat"/>
    <property type="match status" value="1"/>
</dbReference>
<evidence type="ECO:0000313" key="2">
    <source>
        <dbReference type="Proteomes" id="UP000179807"/>
    </source>
</evidence>
<keyword evidence="2" id="KW-1185">Reference proteome</keyword>
<dbReference type="EMBL" id="MLAK01001470">
    <property type="protein sequence ID" value="OHS92779.1"/>
    <property type="molecule type" value="Genomic_DNA"/>
</dbReference>
<proteinExistence type="predicted"/>
<dbReference type="RefSeq" id="XP_068345916.1">
    <property type="nucleotide sequence ID" value="XM_068496577.1"/>
</dbReference>
<dbReference type="AlphaFoldDB" id="A0A1J4J555"/>
<sequence>MFPSIFDLLNHKDEDLKANSVRRTRRVDNQSTKFQDGVVYQGIDELPKKTFDKLYSENPEVIYDGLQNIPGLYLITYFAPAPPPEIISKLFTFVNSSPPQTNNDFPQIDGMPQINDNSIYERISYQAADDLYVLFIKFPELRKFLFDNQFYLPLMKHLDRIIYTSFTEAVEIEPSILNELSKFGIIENIVNFIKTSPSISLVSNIILFGTFLEHQIEQSINYCLEVSSLLMNYAVNPQSEIQPNVLDFFAIAIPFIHEMLIENDFFAFLIHNCIGFEDCSYCSSLKVLRNATNFCADYLLNKNLISLIHAVFAKDNDFVQPEIYAIQICTIICQKGPELFNRILSSDLSKDLVHYSTSGSLAEKKEFMKLIIALVNFANMNNVSDFLAEISCVHSIADFLETYTNELFESLLKSLLCLIDLEKKMCLTENLRSELKSVLESPPVIKTIENFVSENSEFAELAQNIIKYSQENIVNE</sequence>
<comment type="caution">
    <text evidence="1">The sequence shown here is derived from an EMBL/GenBank/DDBJ whole genome shotgun (WGS) entry which is preliminary data.</text>
</comment>
<dbReference type="Gene3D" id="1.25.10.10">
    <property type="entry name" value="Leucine-rich Repeat Variant"/>
    <property type="match status" value="1"/>
</dbReference>
<dbReference type="GeneID" id="94831281"/>
<organism evidence="1 2">
    <name type="scientific">Tritrichomonas foetus</name>
    <dbReference type="NCBI Taxonomy" id="1144522"/>
    <lineage>
        <taxon>Eukaryota</taxon>
        <taxon>Metamonada</taxon>
        <taxon>Parabasalia</taxon>
        <taxon>Tritrichomonadida</taxon>
        <taxon>Tritrichomonadidae</taxon>
        <taxon>Tritrichomonas</taxon>
    </lineage>
</organism>
<gene>
    <name evidence="1" type="ORF">TRFO_12341</name>
</gene>
<evidence type="ECO:0000313" key="1">
    <source>
        <dbReference type="EMBL" id="OHS92779.1"/>
    </source>
</evidence>
<evidence type="ECO:0008006" key="3">
    <source>
        <dbReference type="Google" id="ProtNLM"/>
    </source>
</evidence>
<dbReference type="Proteomes" id="UP000179807">
    <property type="component" value="Unassembled WGS sequence"/>
</dbReference>
<dbReference type="VEuPathDB" id="TrichDB:TRFO_12341"/>
<reference evidence="1" key="1">
    <citation type="submission" date="2016-10" db="EMBL/GenBank/DDBJ databases">
        <authorList>
            <person name="Benchimol M."/>
            <person name="Almeida L.G."/>
            <person name="Vasconcelos A.T."/>
            <person name="Perreira-Neves A."/>
            <person name="Rosa I.A."/>
            <person name="Tasca T."/>
            <person name="Bogo M.R."/>
            <person name="de Souza W."/>
        </authorList>
    </citation>
    <scope>NUCLEOTIDE SEQUENCE [LARGE SCALE GENOMIC DNA]</scope>
    <source>
        <strain evidence="1">K</strain>
    </source>
</reference>
<protein>
    <recommendedName>
        <fullName evidence="3">Serine/threonine-protein phosphatase 4 regulatory subunit 3-like central domain-containing protein</fullName>
    </recommendedName>
</protein>
<dbReference type="InterPro" id="IPR011989">
    <property type="entry name" value="ARM-like"/>
</dbReference>